<keyword evidence="3" id="KW-1185">Reference proteome</keyword>
<sequence length="233" mass="27127">MPKLLHYKQPQAPHLQSKSRLFSLPAELRVNIFTLALTTPRIYLTVKNLRNELCLALVTPGTGGLDVYVIRAQRLLSLLLTCRRAHAEALPILYGINTFLVGNDTDLRLLARGMGGPFVRQLEFSWTLYEAPIRQLRKRWTSWLRSDRLEERWLKAWEEIKHMELCWLQVELCVPGGWRDKWIEREAEILHPLVDILREGASGGLTLTWERDANANIGAEELLPKWDVNRREW</sequence>
<accession>A0A370TEA1</accession>
<gene>
    <name evidence="2" type="ORF">BP5553_08461</name>
</gene>
<evidence type="ECO:0000259" key="1">
    <source>
        <dbReference type="Pfam" id="PF24864"/>
    </source>
</evidence>
<comment type="caution">
    <text evidence="2">The sequence shown here is derived from an EMBL/GenBank/DDBJ whole genome shotgun (WGS) entry which is preliminary data.</text>
</comment>
<dbReference type="InterPro" id="IPR038883">
    <property type="entry name" value="AN11006-like"/>
</dbReference>
<dbReference type="AlphaFoldDB" id="A0A370TEA1"/>
<dbReference type="RefSeq" id="XP_031866515.1">
    <property type="nucleotide sequence ID" value="XM_032017084.1"/>
</dbReference>
<feature type="domain" description="DUF7730" evidence="1">
    <location>
        <begin position="15"/>
        <end position="199"/>
    </location>
</feature>
<evidence type="ECO:0000313" key="3">
    <source>
        <dbReference type="Proteomes" id="UP000254866"/>
    </source>
</evidence>
<dbReference type="OrthoDB" id="4757095at2759"/>
<dbReference type="EMBL" id="NPIC01000009">
    <property type="protein sequence ID" value="RDL33022.1"/>
    <property type="molecule type" value="Genomic_DNA"/>
</dbReference>
<proteinExistence type="predicted"/>
<dbReference type="PANTHER" id="PTHR42085:SF2">
    <property type="entry name" value="F-BOX DOMAIN-CONTAINING PROTEIN"/>
    <property type="match status" value="1"/>
</dbReference>
<name>A0A370TEA1_9HELO</name>
<dbReference type="GeneID" id="43601310"/>
<dbReference type="Pfam" id="PF24864">
    <property type="entry name" value="DUF7730"/>
    <property type="match status" value="1"/>
</dbReference>
<evidence type="ECO:0000313" key="2">
    <source>
        <dbReference type="EMBL" id="RDL33022.1"/>
    </source>
</evidence>
<dbReference type="Proteomes" id="UP000254866">
    <property type="component" value="Unassembled WGS sequence"/>
</dbReference>
<organism evidence="2 3">
    <name type="scientific">Venustampulla echinocandica</name>
    <dbReference type="NCBI Taxonomy" id="2656787"/>
    <lineage>
        <taxon>Eukaryota</taxon>
        <taxon>Fungi</taxon>
        <taxon>Dikarya</taxon>
        <taxon>Ascomycota</taxon>
        <taxon>Pezizomycotina</taxon>
        <taxon>Leotiomycetes</taxon>
        <taxon>Helotiales</taxon>
        <taxon>Pleuroascaceae</taxon>
        <taxon>Venustampulla</taxon>
    </lineage>
</organism>
<dbReference type="InterPro" id="IPR056632">
    <property type="entry name" value="DUF7730"/>
</dbReference>
<protein>
    <recommendedName>
        <fullName evidence="1">DUF7730 domain-containing protein</fullName>
    </recommendedName>
</protein>
<dbReference type="PANTHER" id="PTHR42085">
    <property type="entry name" value="F-BOX DOMAIN-CONTAINING PROTEIN"/>
    <property type="match status" value="1"/>
</dbReference>
<reference evidence="2 3" key="1">
    <citation type="journal article" date="2018" name="IMA Fungus">
        <title>IMA Genome-F 9: Draft genome sequence of Annulohypoxylon stygium, Aspergillus mulundensis, Berkeleyomyces basicola (syn. Thielaviopsis basicola), Ceratocystis smalleyi, two Cercospora beticola strains, Coleophoma cylindrospora, Fusarium fracticaudum, Phialophora cf. hyalina, and Morchella septimelata.</title>
        <authorList>
            <person name="Wingfield B.D."/>
            <person name="Bills G.F."/>
            <person name="Dong Y."/>
            <person name="Huang W."/>
            <person name="Nel W.J."/>
            <person name="Swalarsk-Parry B.S."/>
            <person name="Vaghefi N."/>
            <person name="Wilken P.M."/>
            <person name="An Z."/>
            <person name="de Beer Z.W."/>
            <person name="De Vos L."/>
            <person name="Chen L."/>
            <person name="Duong T.A."/>
            <person name="Gao Y."/>
            <person name="Hammerbacher A."/>
            <person name="Kikkert J.R."/>
            <person name="Li Y."/>
            <person name="Li H."/>
            <person name="Li K."/>
            <person name="Li Q."/>
            <person name="Liu X."/>
            <person name="Ma X."/>
            <person name="Naidoo K."/>
            <person name="Pethybridge S.J."/>
            <person name="Sun J."/>
            <person name="Steenkamp E.T."/>
            <person name="van der Nest M.A."/>
            <person name="van Wyk S."/>
            <person name="Wingfield M.J."/>
            <person name="Xiong C."/>
            <person name="Yue Q."/>
            <person name="Zhang X."/>
        </authorList>
    </citation>
    <scope>NUCLEOTIDE SEQUENCE [LARGE SCALE GENOMIC DNA]</scope>
    <source>
        <strain evidence="2 3">BP 5553</strain>
    </source>
</reference>